<evidence type="ECO:0000256" key="2">
    <source>
        <dbReference type="PROSITE-ProRule" id="PRU00703"/>
    </source>
</evidence>
<dbReference type="InterPro" id="IPR051257">
    <property type="entry name" value="Diverse_CBS-Domain"/>
</dbReference>
<dbReference type="AlphaFoldDB" id="A0A916N9U0"/>
<feature type="domain" description="CBS" evidence="3">
    <location>
        <begin position="76"/>
        <end position="133"/>
    </location>
</feature>
<evidence type="ECO:0000256" key="1">
    <source>
        <dbReference type="ARBA" id="ARBA00023122"/>
    </source>
</evidence>
<dbReference type="SUPFAM" id="SSF54631">
    <property type="entry name" value="CBS-domain pair"/>
    <property type="match status" value="1"/>
</dbReference>
<feature type="domain" description="CBS" evidence="3">
    <location>
        <begin position="7"/>
        <end position="67"/>
    </location>
</feature>
<dbReference type="Gene3D" id="3.10.580.10">
    <property type="entry name" value="CBS-domain"/>
    <property type="match status" value="1"/>
</dbReference>
<dbReference type="CDD" id="cd17775">
    <property type="entry name" value="CBS_pair_bact_arch"/>
    <property type="match status" value="1"/>
</dbReference>
<reference evidence="4" key="1">
    <citation type="submission" date="2021-04" db="EMBL/GenBank/DDBJ databases">
        <authorList>
            <person name="Hornung B."/>
        </authorList>
    </citation>
    <scope>NUCLEOTIDE SEQUENCE</scope>
    <source>
        <strain evidence="4">G5G6</strain>
    </source>
</reference>
<sequence length="153" mass="16300">MAIGEICSRVVTFVKTNDSIVTSTELMRKQHIGSLVVIDGRDGKNIPVGMFTDRDVAVGVVAIGLDPALTTVGDVMSPELVCVREDAGVAEVMALMRQKGMRRLPVVNAAGELVGLIAADDLIRLLGEEMSDLAKMISGGEHREKQLRRAAGS</sequence>
<evidence type="ECO:0000259" key="3">
    <source>
        <dbReference type="PROSITE" id="PS51371"/>
    </source>
</evidence>
<evidence type="ECO:0000313" key="5">
    <source>
        <dbReference type="Proteomes" id="UP000742786"/>
    </source>
</evidence>
<comment type="caution">
    <text evidence="4">The sequence shown here is derived from an EMBL/GenBank/DDBJ whole genome shotgun (WGS) entry which is preliminary data.</text>
</comment>
<dbReference type="RefSeq" id="WP_220636279.1">
    <property type="nucleotide sequence ID" value="NZ_CAJQUM010000001.1"/>
</dbReference>
<dbReference type="InterPro" id="IPR000644">
    <property type="entry name" value="CBS_dom"/>
</dbReference>
<dbReference type="EMBL" id="CAJQUM010000001">
    <property type="protein sequence ID" value="CAG4884425.1"/>
    <property type="molecule type" value="Genomic_DNA"/>
</dbReference>
<proteinExistence type="predicted"/>
<name>A0A916N9U0_9PROT</name>
<evidence type="ECO:0000313" key="4">
    <source>
        <dbReference type="EMBL" id="CAG4884425.1"/>
    </source>
</evidence>
<keyword evidence="1 2" id="KW-0129">CBS domain</keyword>
<organism evidence="4 5">
    <name type="scientific">Georgfuchsia toluolica</name>
    <dbReference type="NCBI Taxonomy" id="424218"/>
    <lineage>
        <taxon>Bacteria</taxon>
        <taxon>Pseudomonadati</taxon>
        <taxon>Pseudomonadota</taxon>
        <taxon>Betaproteobacteria</taxon>
        <taxon>Nitrosomonadales</taxon>
        <taxon>Sterolibacteriaceae</taxon>
        <taxon>Georgfuchsia</taxon>
    </lineage>
</organism>
<dbReference type="SMART" id="SM00116">
    <property type="entry name" value="CBS"/>
    <property type="match status" value="2"/>
</dbReference>
<dbReference type="PANTHER" id="PTHR43080">
    <property type="entry name" value="CBS DOMAIN-CONTAINING PROTEIN CBSX3, MITOCHONDRIAL"/>
    <property type="match status" value="1"/>
</dbReference>
<dbReference type="Proteomes" id="UP000742786">
    <property type="component" value="Unassembled WGS sequence"/>
</dbReference>
<keyword evidence="5" id="KW-1185">Reference proteome</keyword>
<accession>A0A916N9U0</accession>
<dbReference type="Pfam" id="PF00571">
    <property type="entry name" value="CBS"/>
    <property type="match status" value="2"/>
</dbReference>
<gene>
    <name evidence="4" type="ORF">GTOL_12308</name>
</gene>
<dbReference type="InterPro" id="IPR046342">
    <property type="entry name" value="CBS_dom_sf"/>
</dbReference>
<dbReference type="PROSITE" id="PS51371">
    <property type="entry name" value="CBS"/>
    <property type="match status" value="2"/>
</dbReference>
<dbReference type="PANTHER" id="PTHR43080:SF2">
    <property type="entry name" value="CBS DOMAIN-CONTAINING PROTEIN"/>
    <property type="match status" value="1"/>
</dbReference>
<protein>
    <recommendedName>
        <fullName evidence="3">CBS domain-containing protein</fullName>
    </recommendedName>
</protein>